<dbReference type="GO" id="GO:0005507">
    <property type="term" value="F:copper ion binding"/>
    <property type="evidence" value="ECO:0007669"/>
    <property type="project" value="InterPro"/>
</dbReference>
<dbReference type="Pfam" id="PF07731">
    <property type="entry name" value="Cu-oxidase_2"/>
    <property type="match status" value="1"/>
</dbReference>
<comment type="similarity">
    <text evidence="1">Belongs to the multicopper oxidase family.</text>
</comment>
<dbReference type="InterPro" id="IPR008972">
    <property type="entry name" value="Cupredoxin"/>
</dbReference>
<keyword evidence="4" id="KW-1185">Reference proteome</keyword>
<protein>
    <recommendedName>
        <fullName evidence="2">Plastocyanin-like domain-containing protein</fullName>
    </recommendedName>
</protein>
<name>A0AAU9P817_9ASTR</name>
<feature type="domain" description="Plastocyanin-like" evidence="2">
    <location>
        <begin position="36"/>
        <end position="140"/>
    </location>
</feature>
<dbReference type="EMBL" id="CAKMRJ010005523">
    <property type="protein sequence ID" value="CAH1446277.1"/>
    <property type="molecule type" value="Genomic_DNA"/>
</dbReference>
<dbReference type="InterPro" id="IPR011706">
    <property type="entry name" value="Cu-oxidase_C"/>
</dbReference>
<proteinExistence type="inferred from homology"/>
<dbReference type="SUPFAM" id="SSF49503">
    <property type="entry name" value="Cupredoxins"/>
    <property type="match status" value="1"/>
</dbReference>
<dbReference type="GO" id="GO:0016491">
    <property type="term" value="F:oxidoreductase activity"/>
    <property type="evidence" value="ECO:0007669"/>
    <property type="project" value="InterPro"/>
</dbReference>
<evidence type="ECO:0000256" key="1">
    <source>
        <dbReference type="ARBA" id="ARBA00010609"/>
    </source>
</evidence>
<evidence type="ECO:0000313" key="3">
    <source>
        <dbReference type="EMBL" id="CAH1446277.1"/>
    </source>
</evidence>
<reference evidence="3 4" key="1">
    <citation type="submission" date="2022-01" db="EMBL/GenBank/DDBJ databases">
        <authorList>
            <person name="Xiong W."/>
            <person name="Schranz E."/>
        </authorList>
    </citation>
    <scope>NUCLEOTIDE SEQUENCE [LARGE SCALE GENOMIC DNA]</scope>
</reference>
<organism evidence="3 4">
    <name type="scientific">Lactuca virosa</name>
    <dbReference type="NCBI Taxonomy" id="75947"/>
    <lineage>
        <taxon>Eukaryota</taxon>
        <taxon>Viridiplantae</taxon>
        <taxon>Streptophyta</taxon>
        <taxon>Embryophyta</taxon>
        <taxon>Tracheophyta</taxon>
        <taxon>Spermatophyta</taxon>
        <taxon>Magnoliopsida</taxon>
        <taxon>eudicotyledons</taxon>
        <taxon>Gunneridae</taxon>
        <taxon>Pentapetalae</taxon>
        <taxon>asterids</taxon>
        <taxon>campanulids</taxon>
        <taxon>Asterales</taxon>
        <taxon>Asteraceae</taxon>
        <taxon>Cichorioideae</taxon>
        <taxon>Cichorieae</taxon>
        <taxon>Lactucinae</taxon>
        <taxon>Lactuca</taxon>
    </lineage>
</organism>
<gene>
    <name evidence="3" type="ORF">LVIROSA_LOCUS31982</name>
</gene>
<dbReference type="Gene3D" id="2.60.40.420">
    <property type="entry name" value="Cupredoxins - blue copper proteins"/>
    <property type="match status" value="1"/>
</dbReference>
<evidence type="ECO:0000313" key="4">
    <source>
        <dbReference type="Proteomes" id="UP001157418"/>
    </source>
</evidence>
<comment type="caution">
    <text evidence="3">The sequence shown here is derived from an EMBL/GenBank/DDBJ whole genome shotgun (WGS) entry which is preliminary data.</text>
</comment>
<accession>A0AAU9P817</accession>
<dbReference type="AlphaFoldDB" id="A0AAU9P817"/>
<sequence length="141" mass="15753">MINTSHIIVLQSSTGQVGGKQRYGINSVSFKPSDDIQLKLADYFNIGGVFRIGSISDRPNGGRLYTDMLVMGADYRAFVEIVFENPSDIVLSYHIDGFFIVGKKDGWRRMDTSNQAGYNLRDGVARSTIQVYPKSWSALYV</sequence>
<evidence type="ECO:0000259" key="2">
    <source>
        <dbReference type="Pfam" id="PF07731"/>
    </source>
</evidence>
<dbReference type="Proteomes" id="UP001157418">
    <property type="component" value="Unassembled WGS sequence"/>
</dbReference>